<comment type="catalytic activity">
    <reaction evidence="1">
        <text>Hydrolysis of (1-&gt;3)-beta-D-glucosidic linkages in (1-&gt;3)-beta-D-glucans.</text>
        <dbReference type="EC" id="3.2.1.39"/>
    </reaction>
</comment>
<dbReference type="Pfam" id="PF10287">
    <property type="entry name" value="YJL171C_Tos1_C"/>
    <property type="match status" value="1"/>
</dbReference>
<evidence type="ECO:0000313" key="11">
    <source>
        <dbReference type="Proteomes" id="UP001303760"/>
    </source>
</evidence>
<evidence type="ECO:0000256" key="7">
    <source>
        <dbReference type="ARBA" id="ARBA00023316"/>
    </source>
</evidence>
<dbReference type="GO" id="GO:0009277">
    <property type="term" value="C:fungal-type cell wall"/>
    <property type="evidence" value="ECO:0007669"/>
    <property type="project" value="TreeGrafter"/>
</dbReference>
<evidence type="ECO:0000256" key="4">
    <source>
        <dbReference type="ARBA" id="ARBA00022729"/>
    </source>
</evidence>
<evidence type="ECO:0000256" key="6">
    <source>
        <dbReference type="ARBA" id="ARBA00023295"/>
    </source>
</evidence>
<evidence type="ECO:0000259" key="8">
    <source>
        <dbReference type="Pfam" id="PF10287"/>
    </source>
</evidence>
<evidence type="ECO:0000259" key="9">
    <source>
        <dbReference type="Pfam" id="PF10290"/>
    </source>
</evidence>
<comment type="similarity">
    <text evidence="2">Belongs to the PGA52 family.</text>
</comment>
<name>A0AAN7C459_9PEZI</name>
<evidence type="ECO:0000256" key="5">
    <source>
        <dbReference type="ARBA" id="ARBA00022801"/>
    </source>
</evidence>
<dbReference type="EMBL" id="MU860307">
    <property type="protein sequence ID" value="KAK4235004.1"/>
    <property type="molecule type" value="Genomic_DNA"/>
</dbReference>
<dbReference type="InterPro" id="IPR018805">
    <property type="entry name" value="YJL171C/Tos1_C"/>
</dbReference>
<sequence length="334" mass="36109">MKRHTHKQLCQGTSHEENGNWYCRQVQRITYENIGASGQYNEVVSMDQQTGDCEFAVRNVSGPLAPFNEPLSLHFRGPLNLKQVAVYMLDSSTSGHKQQQENTGTSTPAQFVRTGYYNAAQQKAEGVVFLGNYGGQGSGKWTPKFGNTLSYLKADGTGGASEPTLLKDTTISSSHEVALLTNETCDASCGYVQPGSVAYKGFPGPSRIFLLELSMPHFITTTTPFPSNQADAPAIWLLNARIPYTGQYSCNCWASGCGEIDVLEVLAAGGDKAVSTVHHGSGNRADSDPNYFARPVDVDQPVRVAVVFDAVQGEVSVQVLGQGRGEYEHSKGNR</sequence>
<comment type="caution">
    <text evidence="10">The sequence shown here is derived from an EMBL/GenBank/DDBJ whole genome shotgun (WGS) entry which is preliminary data.</text>
</comment>
<organism evidence="10 11">
    <name type="scientific">Achaetomium macrosporum</name>
    <dbReference type="NCBI Taxonomy" id="79813"/>
    <lineage>
        <taxon>Eukaryota</taxon>
        <taxon>Fungi</taxon>
        <taxon>Dikarya</taxon>
        <taxon>Ascomycota</taxon>
        <taxon>Pezizomycotina</taxon>
        <taxon>Sordariomycetes</taxon>
        <taxon>Sordariomycetidae</taxon>
        <taxon>Sordariales</taxon>
        <taxon>Chaetomiaceae</taxon>
        <taxon>Achaetomium</taxon>
    </lineage>
</organism>
<dbReference type="InterPro" id="IPR018807">
    <property type="entry name" value="YJL171C/Tos1_N"/>
</dbReference>
<keyword evidence="5 10" id="KW-0378">Hydrolase</keyword>
<proteinExistence type="inferred from homology"/>
<evidence type="ECO:0000256" key="3">
    <source>
        <dbReference type="ARBA" id="ARBA00012780"/>
    </source>
</evidence>
<dbReference type="Pfam" id="PF10290">
    <property type="entry name" value="YJL171C_Tos1_N"/>
    <property type="match status" value="1"/>
</dbReference>
<feature type="domain" description="Cell wall protein YJL171C/Tos1 N-terminal" evidence="9">
    <location>
        <begin position="28"/>
        <end position="88"/>
    </location>
</feature>
<dbReference type="GO" id="GO:0042973">
    <property type="term" value="F:glucan endo-1,3-beta-D-glucosidase activity"/>
    <property type="evidence" value="ECO:0007669"/>
    <property type="project" value="UniProtKB-EC"/>
</dbReference>
<evidence type="ECO:0000256" key="2">
    <source>
        <dbReference type="ARBA" id="ARBA00006055"/>
    </source>
</evidence>
<dbReference type="EC" id="3.2.1.39" evidence="3"/>
<keyword evidence="7" id="KW-0961">Cell wall biogenesis/degradation</keyword>
<dbReference type="AlphaFoldDB" id="A0AAN7C459"/>
<reference evidence="10" key="2">
    <citation type="submission" date="2023-05" db="EMBL/GenBank/DDBJ databases">
        <authorList>
            <consortium name="Lawrence Berkeley National Laboratory"/>
            <person name="Steindorff A."/>
            <person name="Hensen N."/>
            <person name="Bonometti L."/>
            <person name="Westerberg I."/>
            <person name="Brannstrom I.O."/>
            <person name="Guillou S."/>
            <person name="Cros-Aarteil S."/>
            <person name="Calhoun S."/>
            <person name="Haridas S."/>
            <person name="Kuo A."/>
            <person name="Mondo S."/>
            <person name="Pangilinan J."/>
            <person name="Riley R."/>
            <person name="Labutti K."/>
            <person name="Andreopoulos B."/>
            <person name="Lipzen A."/>
            <person name="Chen C."/>
            <person name="Yanf M."/>
            <person name="Daum C."/>
            <person name="Ng V."/>
            <person name="Clum A."/>
            <person name="Ohm R."/>
            <person name="Martin F."/>
            <person name="Silar P."/>
            <person name="Natvig D."/>
            <person name="Lalanne C."/>
            <person name="Gautier V."/>
            <person name="Ament-Velasquez S.L."/>
            <person name="Kruys A."/>
            <person name="Hutchinson M.I."/>
            <person name="Powell A.J."/>
            <person name="Barry K."/>
            <person name="Miller A.N."/>
            <person name="Grigoriev I.V."/>
            <person name="Debuchy R."/>
            <person name="Gladieux P."/>
            <person name="Thoren M.H."/>
            <person name="Johannesson H."/>
        </authorList>
    </citation>
    <scope>NUCLEOTIDE SEQUENCE</scope>
    <source>
        <strain evidence="10">CBS 532.94</strain>
    </source>
</reference>
<reference evidence="10" key="1">
    <citation type="journal article" date="2023" name="Mol. Phylogenet. Evol.">
        <title>Genome-scale phylogeny and comparative genomics of the fungal order Sordariales.</title>
        <authorList>
            <person name="Hensen N."/>
            <person name="Bonometti L."/>
            <person name="Westerberg I."/>
            <person name="Brannstrom I.O."/>
            <person name="Guillou S."/>
            <person name="Cros-Aarteil S."/>
            <person name="Calhoun S."/>
            <person name="Haridas S."/>
            <person name="Kuo A."/>
            <person name="Mondo S."/>
            <person name="Pangilinan J."/>
            <person name="Riley R."/>
            <person name="LaButti K."/>
            <person name="Andreopoulos B."/>
            <person name="Lipzen A."/>
            <person name="Chen C."/>
            <person name="Yan M."/>
            <person name="Daum C."/>
            <person name="Ng V."/>
            <person name="Clum A."/>
            <person name="Steindorff A."/>
            <person name="Ohm R.A."/>
            <person name="Martin F."/>
            <person name="Silar P."/>
            <person name="Natvig D.O."/>
            <person name="Lalanne C."/>
            <person name="Gautier V."/>
            <person name="Ament-Velasquez S.L."/>
            <person name="Kruys A."/>
            <person name="Hutchinson M.I."/>
            <person name="Powell A.J."/>
            <person name="Barry K."/>
            <person name="Miller A.N."/>
            <person name="Grigoriev I.V."/>
            <person name="Debuchy R."/>
            <person name="Gladieux P."/>
            <person name="Hiltunen Thoren M."/>
            <person name="Johannesson H."/>
        </authorList>
    </citation>
    <scope>NUCLEOTIDE SEQUENCE</scope>
    <source>
        <strain evidence="10">CBS 532.94</strain>
    </source>
</reference>
<keyword evidence="4" id="KW-0732">Signal</keyword>
<dbReference type="PANTHER" id="PTHR31737:SF2">
    <property type="entry name" value="PROTEIN TOS1"/>
    <property type="match status" value="1"/>
</dbReference>
<protein>
    <recommendedName>
        <fullName evidence="3">glucan endo-1,3-beta-D-glucosidase</fullName>
        <ecNumber evidence="3">3.2.1.39</ecNumber>
    </recommendedName>
</protein>
<keyword evidence="6" id="KW-0326">Glycosidase</keyword>
<feature type="domain" description="Cell wall protein YJL171C/Tos1 C-terminal" evidence="8">
    <location>
        <begin position="110"/>
        <end position="322"/>
    </location>
</feature>
<keyword evidence="11" id="KW-1185">Reference proteome</keyword>
<dbReference type="PANTHER" id="PTHR31737">
    <property type="entry name" value="PROTEIN TOS1"/>
    <property type="match status" value="1"/>
</dbReference>
<evidence type="ECO:0000256" key="1">
    <source>
        <dbReference type="ARBA" id="ARBA00000382"/>
    </source>
</evidence>
<accession>A0AAN7C459</accession>
<dbReference type="GO" id="GO:0071555">
    <property type="term" value="P:cell wall organization"/>
    <property type="evidence" value="ECO:0007669"/>
    <property type="project" value="UniProtKB-KW"/>
</dbReference>
<dbReference type="Proteomes" id="UP001303760">
    <property type="component" value="Unassembled WGS sequence"/>
</dbReference>
<evidence type="ECO:0000313" key="10">
    <source>
        <dbReference type="EMBL" id="KAK4235004.1"/>
    </source>
</evidence>
<gene>
    <name evidence="10" type="ORF">C8A03DRAFT_46780</name>
</gene>